<dbReference type="Proteomes" id="UP001206067">
    <property type="component" value="Unassembled WGS sequence"/>
</dbReference>
<dbReference type="RefSeq" id="WP_257596197.1">
    <property type="nucleotide sequence ID" value="NZ_JANKHH010000005.1"/>
</dbReference>
<reference evidence="2 3" key="1">
    <citation type="submission" date="2022-08" db="EMBL/GenBank/DDBJ databases">
        <title>Polyphasic taxonomy analysis of Qipengyuania sp.RS5-5.</title>
        <authorList>
            <person name="Xamxidin M."/>
            <person name="Wu M."/>
        </authorList>
    </citation>
    <scope>NUCLEOTIDE SEQUENCE [LARGE SCALE GENOMIC DNA]</scope>
    <source>
        <strain evidence="2 3">RS5-5</strain>
    </source>
</reference>
<evidence type="ECO:0000259" key="1">
    <source>
        <dbReference type="Pfam" id="PF04230"/>
    </source>
</evidence>
<gene>
    <name evidence="2" type="ORF">NSO95_10595</name>
</gene>
<name>A0ABT1XRW0_9SPHN</name>
<dbReference type="EMBL" id="JANKHH010000005">
    <property type="protein sequence ID" value="MCR2834394.1"/>
    <property type="molecule type" value="Genomic_DNA"/>
</dbReference>
<dbReference type="PANTHER" id="PTHR36836">
    <property type="entry name" value="COLANIC ACID BIOSYNTHESIS PROTEIN WCAK"/>
    <property type="match status" value="1"/>
</dbReference>
<evidence type="ECO:0000313" key="2">
    <source>
        <dbReference type="EMBL" id="MCR2834394.1"/>
    </source>
</evidence>
<proteinExistence type="predicted"/>
<dbReference type="GO" id="GO:0016740">
    <property type="term" value="F:transferase activity"/>
    <property type="evidence" value="ECO:0007669"/>
    <property type="project" value="UniProtKB-KW"/>
</dbReference>
<keyword evidence="3" id="KW-1185">Reference proteome</keyword>
<organism evidence="2 3">
    <name type="scientific">Parerythrobacter lacustris</name>
    <dbReference type="NCBI Taxonomy" id="2969984"/>
    <lineage>
        <taxon>Bacteria</taxon>
        <taxon>Pseudomonadati</taxon>
        <taxon>Pseudomonadota</taxon>
        <taxon>Alphaproteobacteria</taxon>
        <taxon>Sphingomonadales</taxon>
        <taxon>Erythrobacteraceae</taxon>
        <taxon>Parerythrobacter</taxon>
    </lineage>
</organism>
<protein>
    <submittedName>
        <fullName evidence="2">Polysaccharide pyruvyl transferase family protein</fullName>
    </submittedName>
</protein>
<feature type="domain" description="Polysaccharide pyruvyl transferase" evidence="1">
    <location>
        <begin position="52"/>
        <end position="270"/>
    </location>
</feature>
<keyword evidence="2" id="KW-0808">Transferase</keyword>
<dbReference type="PANTHER" id="PTHR36836:SF1">
    <property type="entry name" value="COLANIC ACID BIOSYNTHESIS PROTEIN WCAK"/>
    <property type="match status" value="1"/>
</dbReference>
<sequence length="340" mass="37223">MTVKAVLLNDTRVDRHHGCTSVIGTIENLCAANGITITARNPAHRDWRGNAALAAAIDAADCVIVNGEGTIHHDRPAGQALLSAGPHARERGKRAYLLNATWQANSGESLRMLEAFDIVTVRESASDAELVAHGFSPRRIPDLALYHRAAESTARSGIAYGDSVQGPKALALYRQMWALGAEPLPIVQLSRAPMEMLRWLKRYDPSVLALLRPAHARDALRASWQDYHAQVADRDAFTARVAERELIVTGRFHMMIFALGASTPLLAVGSNTHKIEATLRDAGLEPWRVVAEPSAIDAELLETARVWHGQELSNLTEFVRQGRAEMERLFGDIAMMTHAG</sequence>
<comment type="caution">
    <text evidence="2">The sequence shown here is derived from an EMBL/GenBank/DDBJ whole genome shotgun (WGS) entry which is preliminary data.</text>
</comment>
<evidence type="ECO:0000313" key="3">
    <source>
        <dbReference type="Proteomes" id="UP001206067"/>
    </source>
</evidence>
<accession>A0ABT1XRW0</accession>
<dbReference type="Pfam" id="PF04230">
    <property type="entry name" value="PS_pyruv_trans"/>
    <property type="match status" value="1"/>
</dbReference>
<dbReference type="InterPro" id="IPR007345">
    <property type="entry name" value="Polysacch_pyruvyl_Trfase"/>
</dbReference>